<dbReference type="InterPro" id="IPR011035">
    <property type="entry name" value="Ribosomal_bL25/Gln-tRNA_synth"/>
</dbReference>
<comment type="function">
    <text evidence="5">This is one of the proteins that binds to the 5S RNA in the ribosome where it forms part of the central protuberance.</text>
</comment>
<dbReference type="PANTHER" id="PTHR33284:SF1">
    <property type="entry name" value="RIBOSOMAL PROTEIN L25_GLN-TRNA SYNTHETASE, ANTI-CODON-BINDING DOMAIN-CONTAINING PROTEIN"/>
    <property type="match status" value="1"/>
</dbReference>
<dbReference type="EMBL" id="LR130778">
    <property type="protein sequence ID" value="VDN48800.1"/>
    <property type="molecule type" value="Genomic_DNA"/>
</dbReference>
<evidence type="ECO:0000256" key="3">
    <source>
        <dbReference type="ARBA" id="ARBA00022980"/>
    </source>
</evidence>
<name>A0A3P7P5F2_9FIRM</name>
<proteinExistence type="inferred from homology"/>
<accession>A0A3P7P5F2</accession>
<dbReference type="Pfam" id="PF01386">
    <property type="entry name" value="Ribosomal_L25p"/>
    <property type="match status" value="1"/>
</dbReference>
<dbReference type="InterPro" id="IPR029751">
    <property type="entry name" value="Ribosomal_L25_dom"/>
</dbReference>
<dbReference type="Proteomes" id="UP000279029">
    <property type="component" value="Chromosome"/>
</dbReference>
<sequence>MEEIIIEALERPKKSGKFKEQGFVPGVLYGEGIEATTSVKFDALVIKKLISHHGSNAKVWVQYKGSKKFGFVKEVQFDPLSRRLLHIDIQMVAKDQKIQLHVPIHFNGEDALKINQLEFQIYKHEVTVTGDMTLMPEAIEVDVSEMALGDQITYADFKLDESLVTDDLELVYGVVNHLKVLEVEEPETDVDGAEVVQPALVGEEEE</sequence>
<feature type="domain" description="Large ribosomal subunit protein bL25 L25" evidence="6">
    <location>
        <begin position="13"/>
        <end position="88"/>
    </location>
</feature>
<protein>
    <recommendedName>
        <fullName evidence="5">Large ribosomal subunit protein bL25</fullName>
    </recommendedName>
    <alternativeName>
        <fullName evidence="5">General stress protein CTC</fullName>
    </alternativeName>
</protein>
<dbReference type="GO" id="GO:0008097">
    <property type="term" value="F:5S rRNA binding"/>
    <property type="evidence" value="ECO:0007669"/>
    <property type="project" value="InterPro"/>
</dbReference>
<evidence type="ECO:0000313" key="8">
    <source>
        <dbReference type="EMBL" id="VDN48800.1"/>
    </source>
</evidence>
<dbReference type="InterPro" id="IPR020930">
    <property type="entry name" value="Ribosomal_uL5_bac-type"/>
</dbReference>
<feature type="domain" description="Large ribosomal subunit protein bL25 beta" evidence="7">
    <location>
        <begin position="97"/>
        <end position="169"/>
    </location>
</feature>
<keyword evidence="9" id="KW-1185">Reference proteome</keyword>
<evidence type="ECO:0000313" key="9">
    <source>
        <dbReference type="Proteomes" id="UP000279029"/>
    </source>
</evidence>
<keyword evidence="4 5" id="KW-0687">Ribonucleoprotein</keyword>
<dbReference type="InterPro" id="IPR020057">
    <property type="entry name" value="Ribosomal_bL25_b-dom"/>
</dbReference>
<evidence type="ECO:0000259" key="7">
    <source>
        <dbReference type="Pfam" id="PF14693"/>
    </source>
</evidence>
<dbReference type="CDD" id="cd00495">
    <property type="entry name" value="Ribosomal_L25_TL5_CTC"/>
    <property type="match status" value="1"/>
</dbReference>
<evidence type="ECO:0000256" key="4">
    <source>
        <dbReference type="ARBA" id="ARBA00023274"/>
    </source>
</evidence>
<dbReference type="OrthoDB" id="9790002at2"/>
<dbReference type="GO" id="GO:0006412">
    <property type="term" value="P:translation"/>
    <property type="evidence" value="ECO:0007669"/>
    <property type="project" value="UniProtKB-UniRule"/>
</dbReference>
<keyword evidence="3 5" id="KW-0689">Ribosomal protein</keyword>
<dbReference type="GO" id="GO:0022625">
    <property type="term" value="C:cytosolic large ribosomal subunit"/>
    <property type="evidence" value="ECO:0007669"/>
    <property type="project" value="TreeGrafter"/>
</dbReference>
<dbReference type="InterPro" id="IPR020056">
    <property type="entry name" value="Rbsml_bL25/Gln-tRNA_synth_N"/>
</dbReference>
<dbReference type="HAMAP" id="MF_01334">
    <property type="entry name" value="Ribosomal_bL25_CTC"/>
    <property type="match status" value="1"/>
</dbReference>
<dbReference type="KEGG" id="cbar:PATL70BA_2891"/>
<dbReference type="Gene3D" id="2.170.120.20">
    <property type="entry name" value="Ribosomal protein L25, beta domain"/>
    <property type="match status" value="1"/>
</dbReference>
<evidence type="ECO:0000259" key="6">
    <source>
        <dbReference type="Pfam" id="PF01386"/>
    </source>
</evidence>
<dbReference type="GO" id="GO:0003735">
    <property type="term" value="F:structural constituent of ribosome"/>
    <property type="evidence" value="ECO:0007669"/>
    <property type="project" value="InterPro"/>
</dbReference>
<dbReference type="Pfam" id="PF14693">
    <property type="entry name" value="Ribosomal_TL5_C"/>
    <property type="match status" value="1"/>
</dbReference>
<dbReference type="RefSeq" id="WP_125137879.1">
    <property type="nucleotide sequence ID" value="NZ_LR130778.1"/>
</dbReference>
<evidence type="ECO:0000256" key="5">
    <source>
        <dbReference type="HAMAP-Rule" id="MF_01334"/>
    </source>
</evidence>
<dbReference type="AlphaFoldDB" id="A0A3P7P5F2"/>
<keyword evidence="2 5" id="KW-0694">RNA-binding</keyword>
<reference evidence="8 9" key="1">
    <citation type="submission" date="2018-09" db="EMBL/GenBank/DDBJ databases">
        <authorList>
            <person name="Postec A."/>
        </authorList>
    </citation>
    <scope>NUCLEOTIDE SEQUENCE [LARGE SCALE GENOMIC DNA]</scope>
    <source>
        <strain evidence="8">70B-A</strain>
    </source>
</reference>
<evidence type="ECO:0000256" key="2">
    <source>
        <dbReference type="ARBA" id="ARBA00022884"/>
    </source>
</evidence>
<dbReference type="Gene3D" id="2.40.240.10">
    <property type="entry name" value="Ribosomal Protein L25, Chain P"/>
    <property type="match status" value="1"/>
</dbReference>
<evidence type="ECO:0000256" key="1">
    <source>
        <dbReference type="ARBA" id="ARBA00022730"/>
    </source>
</evidence>
<dbReference type="PANTHER" id="PTHR33284">
    <property type="entry name" value="RIBOSOMAL PROTEIN L25/GLN-TRNA SYNTHETASE, ANTI-CODON-BINDING DOMAIN-CONTAINING PROTEIN"/>
    <property type="match status" value="1"/>
</dbReference>
<gene>
    <name evidence="5" type="primary">rplY</name>
    <name evidence="5" type="synonym">ctc</name>
    <name evidence="8" type="ORF">PATL70BA_2891</name>
</gene>
<dbReference type="NCBIfam" id="TIGR00731">
    <property type="entry name" value="bL25_bact_ctc"/>
    <property type="match status" value="1"/>
</dbReference>
<dbReference type="InterPro" id="IPR001021">
    <property type="entry name" value="Ribosomal_bL25_long"/>
</dbReference>
<keyword evidence="1 5" id="KW-0699">rRNA-binding</keyword>
<dbReference type="InterPro" id="IPR037121">
    <property type="entry name" value="Ribosomal_bL25_C"/>
</dbReference>
<dbReference type="SUPFAM" id="SSF50715">
    <property type="entry name" value="Ribosomal protein L25-like"/>
    <property type="match status" value="1"/>
</dbReference>
<organism evidence="8 9">
    <name type="scientific">Petrocella atlantisensis</name>
    <dbReference type="NCBI Taxonomy" id="2173034"/>
    <lineage>
        <taxon>Bacteria</taxon>
        <taxon>Bacillati</taxon>
        <taxon>Bacillota</taxon>
        <taxon>Clostridia</taxon>
        <taxon>Lachnospirales</taxon>
        <taxon>Vallitaleaceae</taxon>
        <taxon>Petrocella</taxon>
    </lineage>
</organism>
<comment type="subunit">
    <text evidence="5">Part of the 50S ribosomal subunit; part of the 5S rRNA/L5/L18/L25 subcomplex. Contacts the 5S rRNA. Binds to the 5S rRNA independently of L5 and L18.</text>
</comment>
<comment type="similarity">
    <text evidence="5">Belongs to the bacterial ribosomal protein bL25 family. CTC subfamily.</text>
</comment>